<protein>
    <submittedName>
        <fullName evidence="2">Uncharacterized protein</fullName>
    </submittedName>
</protein>
<feature type="region of interest" description="Disordered" evidence="1">
    <location>
        <begin position="45"/>
        <end position="76"/>
    </location>
</feature>
<dbReference type="Proteomes" id="UP000011115">
    <property type="component" value="Unassembled WGS sequence"/>
</dbReference>
<evidence type="ECO:0000313" key="3">
    <source>
        <dbReference type="Proteomes" id="UP000011115"/>
    </source>
</evidence>
<accession>M1DRG4</accession>
<dbReference type="AlphaFoldDB" id="M1DRG4"/>
<evidence type="ECO:0000256" key="1">
    <source>
        <dbReference type="SAM" id="MobiDB-lite"/>
    </source>
</evidence>
<name>M1DRG4_SOLTU</name>
<reference evidence="2" key="2">
    <citation type="submission" date="2015-06" db="UniProtKB">
        <authorList>
            <consortium name="EnsemblPlants"/>
        </authorList>
    </citation>
    <scope>IDENTIFICATION</scope>
    <source>
        <strain evidence="2">DM1-3 516 R44</strain>
    </source>
</reference>
<proteinExistence type="predicted"/>
<dbReference type="HOGENOM" id="CLU_2642819_0_0_1"/>
<reference evidence="3" key="1">
    <citation type="journal article" date="2011" name="Nature">
        <title>Genome sequence and analysis of the tuber crop potato.</title>
        <authorList>
            <consortium name="The Potato Genome Sequencing Consortium"/>
        </authorList>
    </citation>
    <scope>NUCLEOTIDE SEQUENCE [LARGE SCALE GENOMIC DNA]</scope>
    <source>
        <strain evidence="3">cv. DM1-3 516 R44</strain>
    </source>
</reference>
<organism evidence="2 3">
    <name type="scientific">Solanum tuberosum</name>
    <name type="common">Potato</name>
    <dbReference type="NCBI Taxonomy" id="4113"/>
    <lineage>
        <taxon>Eukaryota</taxon>
        <taxon>Viridiplantae</taxon>
        <taxon>Streptophyta</taxon>
        <taxon>Embryophyta</taxon>
        <taxon>Tracheophyta</taxon>
        <taxon>Spermatophyta</taxon>
        <taxon>Magnoliopsida</taxon>
        <taxon>eudicotyledons</taxon>
        <taxon>Gunneridae</taxon>
        <taxon>Pentapetalae</taxon>
        <taxon>asterids</taxon>
        <taxon>lamiids</taxon>
        <taxon>Solanales</taxon>
        <taxon>Solanaceae</taxon>
        <taxon>Solanoideae</taxon>
        <taxon>Solaneae</taxon>
        <taxon>Solanum</taxon>
    </lineage>
</organism>
<dbReference type="Gramene" id="PGSC0003DMT400093208">
    <property type="protein sequence ID" value="PGSC0003DMT400093208"/>
    <property type="gene ID" value="PGSC0003DMG400042779"/>
</dbReference>
<evidence type="ECO:0000313" key="2">
    <source>
        <dbReference type="EnsemblPlants" id="PGSC0003DMT400093208"/>
    </source>
</evidence>
<dbReference type="EnsemblPlants" id="PGSC0003DMT400093208">
    <property type="protein sequence ID" value="PGSC0003DMT400093208"/>
    <property type="gene ID" value="PGSC0003DMG400042779"/>
</dbReference>
<keyword evidence="3" id="KW-1185">Reference proteome</keyword>
<sequence>MSVESFFALGHLSTFVELELAFEASIVSLRIFGYGNWIEEQSKDTNFQKGTKQADRRKKRDRGDRQVHLASRRVAM</sequence>
<dbReference type="InParanoid" id="M1DRG4"/>
<dbReference type="PaxDb" id="4113-PGSC0003DMT400093208"/>